<dbReference type="PANTHER" id="PTHR30514">
    <property type="entry name" value="GLUCOKINASE"/>
    <property type="match status" value="1"/>
</dbReference>
<keyword evidence="3" id="KW-0804">Transcription</keyword>
<organism evidence="6 7">
    <name type="scientific">Brevibacterium aurantiacum</name>
    <dbReference type="NCBI Taxonomy" id="273384"/>
    <lineage>
        <taxon>Bacteria</taxon>
        <taxon>Bacillati</taxon>
        <taxon>Actinomycetota</taxon>
        <taxon>Actinomycetes</taxon>
        <taxon>Micrococcales</taxon>
        <taxon>Brevibacteriaceae</taxon>
        <taxon>Brevibacterium</taxon>
    </lineage>
</organism>
<evidence type="ECO:0000313" key="7">
    <source>
        <dbReference type="Proteomes" id="UP000316406"/>
    </source>
</evidence>
<dbReference type="Gene3D" id="3.40.50.10490">
    <property type="entry name" value="Glucose-6-phosphate isomerase like protein, domain 1"/>
    <property type="match status" value="1"/>
</dbReference>
<dbReference type="CDD" id="cd05013">
    <property type="entry name" value="SIS_RpiR"/>
    <property type="match status" value="1"/>
</dbReference>
<evidence type="ECO:0000256" key="2">
    <source>
        <dbReference type="ARBA" id="ARBA00023125"/>
    </source>
</evidence>
<protein>
    <submittedName>
        <fullName evidence="6">MurR/RpiR family transcriptional regulator</fullName>
    </submittedName>
</protein>
<accession>A0A556CCA5</accession>
<keyword evidence="2" id="KW-0238">DNA-binding</keyword>
<reference evidence="6 7" key="1">
    <citation type="submission" date="2019-07" db="EMBL/GenBank/DDBJ databases">
        <title>Draft genome sequence of Brevibacterium aurantiacum XU54 isolated from Xinjiang China.</title>
        <authorList>
            <person name="Xu X."/>
        </authorList>
    </citation>
    <scope>NUCLEOTIDE SEQUENCE [LARGE SCALE GENOMIC DNA]</scope>
    <source>
        <strain evidence="6 7">XU54</strain>
    </source>
</reference>
<dbReference type="SUPFAM" id="SSF53697">
    <property type="entry name" value="SIS domain"/>
    <property type="match status" value="1"/>
</dbReference>
<dbReference type="GO" id="GO:1901135">
    <property type="term" value="P:carbohydrate derivative metabolic process"/>
    <property type="evidence" value="ECO:0007669"/>
    <property type="project" value="InterPro"/>
</dbReference>
<dbReference type="EMBL" id="VLTK01000007">
    <property type="protein sequence ID" value="TSI14936.1"/>
    <property type="molecule type" value="Genomic_DNA"/>
</dbReference>
<dbReference type="InterPro" id="IPR035472">
    <property type="entry name" value="RpiR-like_SIS"/>
</dbReference>
<gene>
    <name evidence="6" type="ORF">FO013_12895</name>
</gene>
<dbReference type="AlphaFoldDB" id="A0A556CCA5"/>
<evidence type="ECO:0000313" key="6">
    <source>
        <dbReference type="EMBL" id="TSI14936.1"/>
    </source>
</evidence>
<dbReference type="Pfam" id="PF01418">
    <property type="entry name" value="HTH_6"/>
    <property type="match status" value="1"/>
</dbReference>
<keyword evidence="7" id="KW-1185">Reference proteome</keyword>
<evidence type="ECO:0000259" key="4">
    <source>
        <dbReference type="PROSITE" id="PS51071"/>
    </source>
</evidence>
<comment type="caution">
    <text evidence="6">The sequence shown here is derived from an EMBL/GenBank/DDBJ whole genome shotgun (WGS) entry which is preliminary data.</text>
</comment>
<dbReference type="InterPro" id="IPR047640">
    <property type="entry name" value="RpiR-like"/>
</dbReference>
<proteinExistence type="predicted"/>
<dbReference type="PROSITE" id="PS51071">
    <property type="entry name" value="HTH_RPIR"/>
    <property type="match status" value="1"/>
</dbReference>
<dbReference type="GO" id="GO:0097367">
    <property type="term" value="F:carbohydrate derivative binding"/>
    <property type="evidence" value="ECO:0007669"/>
    <property type="project" value="InterPro"/>
</dbReference>
<dbReference type="InterPro" id="IPR000281">
    <property type="entry name" value="HTH_RpiR"/>
</dbReference>
<dbReference type="OrthoDB" id="3812176at2"/>
<dbReference type="InterPro" id="IPR036388">
    <property type="entry name" value="WH-like_DNA-bd_sf"/>
</dbReference>
<name>A0A556CCA5_BREAU</name>
<dbReference type="InterPro" id="IPR046348">
    <property type="entry name" value="SIS_dom_sf"/>
</dbReference>
<dbReference type="GO" id="GO:0003677">
    <property type="term" value="F:DNA binding"/>
    <property type="evidence" value="ECO:0007669"/>
    <property type="project" value="UniProtKB-KW"/>
</dbReference>
<dbReference type="GO" id="GO:0003700">
    <property type="term" value="F:DNA-binding transcription factor activity"/>
    <property type="evidence" value="ECO:0007669"/>
    <property type="project" value="InterPro"/>
</dbReference>
<sequence>MEVRTVSSFSEWVDTLRSAARLTRATKTILGVIKTDPDEAAYCSAQALADMAQVNVATVVRAAQSLGYSGWPAFSAEIRTRYLASLSSRSLYLHNRSQGLLATTIDKDIELLERMRDGLDENSLNRMSEHIIASESTGVFATGSYAAPGMQLSHVAQMLGFRVRLHSGSVTSMVNEVNLLTWRDCFLAITLWKSSRAVVQLAEAAREQGAKVLVIADRQTALTDIADEYVLVPAESSELISSLVCATSAVQYLLGCLARHDEERTQSMLGRIDDLWGATSAIAEE</sequence>
<keyword evidence="1" id="KW-0805">Transcription regulation</keyword>
<dbReference type="Gene3D" id="1.10.10.10">
    <property type="entry name" value="Winged helix-like DNA-binding domain superfamily/Winged helix DNA-binding domain"/>
    <property type="match status" value="1"/>
</dbReference>
<dbReference type="InterPro" id="IPR001347">
    <property type="entry name" value="SIS_dom"/>
</dbReference>
<dbReference type="SUPFAM" id="SSF46689">
    <property type="entry name" value="Homeodomain-like"/>
    <property type="match status" value="1"/>
</dbReference>
<evidence type="ECO:0000259" key="5">
    <source>
        <dbReference type="PROSITE" id="PS51464"/>
    </source>
</evidence>
<evidence type="ECO:0000256" key="3">
    <source>
        <dbReference type="ARBA" id="ARBA00023163"/>
    </source>
</evidence>
<dbReference type="Proteomes" id="UP000316406">
    <property type="component" value="Unassembled WGS sequence"/>
</dbReference>
<dbReference type="InterPro" id="IPR009057">
    <property type="entry name" value="Homeodomain-like_sf"/>
</dbReference>
<feature type="domain" description="SIS" evidence="5">
    <location>
        <begin position="127"/>
        <end position="263"/>
    </location>
</feature>
<dbReference type="PROSITE" id="PS51464">
    <property type="entry name" value="SIS"/>
    <property type="match status" value="1"/>
</dbReference>
<feature type="domain" description="HTH rpiR-type" evidence="4">
    <location>
        <begin position="9"/>
        <end position="85"/>
    </location>
</feature>
<evidence type="ECO:0000256" key="1">
    <source>
        <dbReference type="ARBA" id="ARBA00023015"/>
    </source>
</evidence>